<dbReference type="GO" id="GO:0003682">
    <property type="term" value="F:chromatin binding"/>
    <property type="evidence" value="ECO:0007669"/>
    <property type="project" value="TreeGrafter"/>
</dbReference>
<dbReference type="AlphaFoldDB" id="A0A4Y2RIB6"/>
<evidence type="ECO:0000256" key="1">
    <source>
        <dbReference type="ARBA" id="ARBA00023242"/>
    </source>
</evidence>
<evidence type="ECO:0000259" key="3">
    <source>
        <dbReference type="PROSITE" id="PS51037"/>
    </source>
</evidence>
<dbReference type="Gene3D" id="2.60.40.1970">
    <property type="entry name" value="YEATS domain"/>
    <property type="match status" value="1"/>
</dbReference>
<dbReference type="Pfam" id="PF03366">
    <property type="entry name" value="YEATS"/>
    <property type="match status" value="1"/>
</dbReference>
<name>A0A4Y2RIB6_ARAVE</name>
<proteinExistence type="predicted"/>
<sequence length="196" mass="22502">MSLEIKIELGHKAWKNSKPNKEGYTHDWTLFVQGVNGNEIKHIVEKVIFYLPESYQDPKRIREKPPFVLSESTSRTLSIQIDVFFCTEAKLNKVNYIYDLFITNEAVTNSLVRKLTFPKPSKEFKEKLLLCGGELVDPQKTFPMVTGTLQKCKVEPDDEIQILNNAVDDTISTTVKKAYNFQNKCSTSSEKLLHIL</sequence>
<feature type="domain" description="YEATS" evidence="3">
    <location>
        <begin position="1"/>
        <end position="131"/>
    </location>
</feature>
<dbReference type="InterPro" id="IPR055129">
    <property type="entry name" value="YEATS_dom"/>
</dbReference>
<dbReference type="Proteomes" id="UP000499080">
    <property type="component" value="Unassembled WGS sequence"/>
</dbReference>
<keyword evidence="5" id="KW-1185">Reference proteome</keyword>
<comment type="caution">
    <text evidence="4">The sequence shown here is derived from an EMBL/GenBank/DDBJ whole genome shotgun (WGS) entry which is preliminary data.</text>
</comment>
<accession>A0A4Y2RIB6</accession>
<dbReference type="PROSITE" id="PS51037">
    <property type="entry name" value="YEATS"/>
    <property type="match status" value="1"/>
</dbReference>
<evidence type="ECO:0000256" key="2">
    <source>
        <dbReference type="PROSITE-ProRule" id="PRU00376"/>
    </source>
</evidence>
<dbReference type="GO" id="GO:0008023">
    <property type="term" value="C:transcription elongation factor complex"/>
    <property type="evidence" value="ECO:0007669"/>
    <property type="project" value="TreeGrafter"/>
</dbReference>
<dbReference type="PANTHER" id="PTHR47827:SF3">
    <property type="entry name" value="AF-9 ANC1 HOMOLOGY DOMAIN-CONTAINING PROTEIN"/>
    <property type="match status" value="1"/>
</dbReference>
<gene>
    <name evidence="4" type="primary">MLLT3</name>
    <name evidence="4" type="ORF">AVEN_212915_1</name>
</gene>
<dbReference type="CDD" id="cd16906">
    <property type="entry name" value="YEATS_AF-9_like"/>
    <property type="match status" value="1"/>
</dbReference>
<organism evidence="4 5">
    <name type="scientific">Araneus ventricosus</name>
    <name type="common">Orbweaver spider</name>
    <name type="synonym">Epeira ventricosa</name>
    <dbReference type="NCBI Taxonomy" id="182803"/>
    <lineage>
        <taxon>Eukaryota</taxon>
        <taxon>Metazoa</taxon>
        <taxon>Ecdysozoa</taxon>
        <taxon>Arthropoda</taxon>
        <taxon>Chelicerata</taxon>
        <taxon>Arachnida</taxon>
        <taxon>Araneae</taxon>
        <taxon>Araneomorphae</taxon>
        <taxon>Entelegynae</taxon>
        <taxon>Araneoidea</taxon>
        <taxon>Araneidae</taxon>
        <taxon>Araneus</taxon>
    </lineage>
</organism>
<dbReference type="GO" id="GO:0045893">
    <property type="term" value="P:positive regulation of DNA-templated transcription"/>
    <property type="evidence" value="ECO:0007669"/>
    <property type="project" value="TreeGrafter"/>
</dbReference>
<keyword evidence="1 2" id="KW-0539">Nucleus</keyword>
<comment type="subcellular location">
    <subcellularLocation>
        <location evidence="2">Nucleus</location>
    </subcellularLocation>
</comment>
<reference evidence="4 5" key="1">
    <citation type="journal article" date="2019" name="Sci. Rep.">
        <title>Orb-weaving spider Araneus ventricosus genome elucidates the spidroin gene catalogue.</title>
        <authorList>
            <person name="Kono N."/>
            <person name="Nakamura H."/>
            <person name="Ohtoshi R."/>
            <person name="Moran D.A.P."/>
            <person name="Shinohara A."/>
            <person name="Yoshida Y."/>
            <person name="Fujiwara M."/>
            <person name="Mori M."/>
            <person name="Tomita M."/>
            <person name="Arakawa K."/>
        </authorList>
    </citation>
    <scope>NUCLEOTIDE SEQUENCE [LARGE SCALE GENOMIC DNA]</scope>
</reference>
<evidence type="ECO:0000313" key="4">
    <source>
        <dbReference type="EMBL" id="GBN75504.1"/>
    </source>
</evidence>
<evidence type="ECO:0000313" key="5">
    <source>
        <dbReference type="Proteomes" id="UP000499080"/>
    </source>
</evidence>
<dbReference type="OrthoDB" id="10053467at2759"/>
<protein>
    <submittedName>
        <fullName evidence="4">Protein AF-9</fullName>
    </submittedName>
</protein>
<dbReference type="PANTHER" id="PTHR47827">
    <property type="entry name" value="AHD DOMAIN-CONTAINING PROTEIN"/>
    <property type="match status" value="1"/>
</dbReference>
<dbReference type="EMBL" id="BGPR01017223">
    <property type="protein sequence ID" value="GBN75504.1"/>
    <property type="molecule type" value="Genomic_DNA"/>
</dbReference>
<dbReference type="InterPro" id="IPR038704">
    <property type="entry name" value="YEAST_sf"/>
</dbReference>
<dbReference type="InterPro" id="IPR052790">
    <property type="entry name" value="YEATS_domain"/>
</dbReference>